<evidence type="ECO:0000259" key="3">
    <source>
        <dbReference type="PROSITE" id="PS50835"/>
    </source>
</evidence>
<feature type="domain" description="Ig-like" evidence="3">
    <location>
        <begin position="202"/>
        <end position="315"/>
    </location>
</feature>
<dbReference type="Pfam" id="PF07679">
    <property type="entry name" value="I-set"/>
    <property type="match status" value="1"/>
</dbReference>
<dbReference type="InterPro" id="IPR050958">
    <property type="entry name" value="Cell_Adh-Cytoskel_Orgn"/>
</dbReference>
<dbReference type="InterPro" id="IPR003599">
    <property type="entry name" value="Ig_sub"/>
</dbReference>
<dbReference type="Pfam" id="PF13927">
    <property type="entry name" value="Ig_3"/>
    <property type="match status" value="2"/>
</dbReference>
<gene>
    <name evidence="4" type="ORF">LAZ67_1005432</name>
</gene>
<feature type="domain" description="Ig-like" evidence="3">
    <location>
        <begin position="79"/>
        <end position="170"/>
    </location>
</feature>
<name>A0ABY6K307_9ARAC</name>
<dbReference type="PANTHER" id="PTHR45080:SF34">
    <property type="entry name" value="MYOSIN LIGHT CHAIN KINASE, SMOOTH MUSCLE-LIKE"/>
    <property type="match status" value="1"/>
</dbReference>
<feature type="domain" description="Ig-like" evidence="3">
    <location>
        <begin position="320"/>
        <end position="412"/>
    </location>
</feature>
<dbReference type="PANTHER" id="PTHR45080">
    <property type="entry name" value="CONTACTIN 5"/>
    <property type="match status" value="1"/>
</dbReference>
<dbReference type="Pfam" id="PF00041">
    <property type="entry name" value="fn3"/>
    <property type="match status" value="1"/>
</dbReference>
<dbReference type="PROSITE" id="PS50835">
    <property type="entry name" value="IG_LIKE"/>
    <property type="match status" value="3"/>
</dbReference>
<dbReference type="CDD" id="cd00063">
    <property type="entry name" value="FN3"/>
    <property type="match status" value="1"/>
</dbReference>
<dbReference type="InterPro" id="IPR003598">
    <property type="entry name" value="Ig_sub2"/>
</dbReference>
<keyword evidence="5" id="KW-1185">Reference proteome</keyword>
<evidence type="ECO:0000313" key="5">
    <source>
        <dbReference type="Proteomes" id="UP001235939"/>
    </source>
</evidence>
<dbReference type="Gene3D" id="2.60.40.10">
    <property type="entry name" value="Immunoglobulins"/>
    <property type="match status" value="4"/>
</dbReference>
<proteinExistence type="predicted"/>
<dbReference type="InterPro" id="IPR036179">
    <property type="entry name" value="Ig-like_dom_sf"/>
</dbReference>
<dbReference type="SUPFAM" id="SSF49265">
    <property type="entry name" value="Fibronectin type III"/>
    <property type="match status" value="1"/>
</dbReference>
<keyword evidence="2" id="KW-0393">Immunoglobulin domain</keyword>
<dbReference type="Proteomes" id="UP001235939">
    <property type="component" value="Chromosome 01"/>
</dbReference>
<reference evidence="4 5" key="1">
    <citation type="submission" date="2022-01" db="EMBL/GenBank/DDBJ databases">
        <title>A chromosomal length assembly of Cordylochernes scorpioides.</title>
        <authorList>
            <person name="Zeh D."/>
            <person name="Zeh J."/>
        </authorList>
    </citation>
    <scope>NUCLEOTIDE SEQUENCE [LARGE SCALE GENOMIC DNA]</scope>
    <source>
        <strain evidence="4">IN4F17</strain>
        <tissue evidence="4">Whole Body</tissue>
    </source>
</reference>
<organism evidence="4 5">
    <name type="scientific">Cordylochernes scorpioides</name>
    <dbReference type="NCBI Taxonomy" id="51811"/>
    <lineage>
        <taxon>Eukaryota</taxon>
        <taxon>Metazoa</taxon>
        <taxon>Ecdysozoa</taxon>
        <taxon>Arthropoda</taxon>
        <taxon>Chelicerata</taxon>
        <taxon>Arachnida</taxon>
        <taxon>Pseudoscorpiones</taxon>
        <taxon>Cheliferoidea</taxon>
        <taxon>Chernetidae</taxon>
        <taxon>Cordylochernes</taxon>
    </lineage>
</organism>
<accession>A0ABY6K307</accession>
<evidence type="ECO:0000313" key="4">
    <source>
        <dbReference type="EMBL" id="UYV61590.1"/>
    </source>
</evidence>
<dbReference type="InterPro" id="IPR036116">
    <property type="entry name" value="FN3_sf"/>
</dbReference>
<protein>
    <recommendedName>
        <fullName evidence="3">Ig-like domain-containing protein</fullName>
    </recommendedName>
</protein>
<dbReference type="InterPro" id="IPR007110">
    <property type="entry name" value="Ig-like_dom"/>
</dbReference>
<dbReference type="SMART" id="SM00408">
    <property type="entry name" value="IGc2"/>
    <property type="match status" value="3"/>
</dbReference>
<dbReference type="SUPFAM" id="SSF48726">
    <property type="entry name" value="Immunoglobulin"/>
    <property type="match status" value="3"/>
</dbReference>
<dbReference type="InterPro" id="IPR013783">
    <property type="entry name" value="Ig-like_fold"/>
</dbReference>
<evidence type="ECO:0000256" key="2">
    <source>
        <dbReference type="ARBA" id="ARBA00023319"/>
    </source>
</evidence>
<keyword evidence="1" id="KW-0677">Repeat</keyword>
<dbReference type="InterPro" id="IPR013098">
    <property type="entry name" value="Ig_I-set"/>
</dbReference>
<sequence length="537" mass="58330">MSNEESQMFPYISITAAAMSTILDGARLPANHRQRIDPAGRLAVESLQPEVDAGRYECQAEEAGVSARGTVAVQVVVAPELDPNTFPEKVVARAGTRVKLLCSVIGGDGPLNVGWVRTNRGPLGPDVTLQPLEDSAVLILFRRLAPHMAGNYTCFAENRAALVERHTTLEVQGAYVSRNNLVPKKSSIRRQIHGELGTKVPPRWTVEPRDISVVAGQPVLMDCVAEGLPNPSVLWRKKQEGYTVQLFLRDFVVVKTVTLCMSGSHYSAVTPGYRRQMLENGTLSLVAAEPGDAGHYMCQAANGVGAGLSKVVSLTVHRPPSFPAKFSTVSVPRDHTAQLSCAASGDQPLEISWEKDKQPLSSNPRYSVTRTDDGATSLLTITGSGRQDSALFTCMATNTYGNDETNIQLVVQEAPGPPSDVTLQSKTGRSVTVSWTSPYTGNSPIVRYHIFVSNVTAPAITSTCPLCEKELSQSIDGGVFPAVGATNDDILPFLFSRLPKFEQRKRSSSVFHHLLQQELQRETLKAYFPEEHIVPEN</sequence>
<dbReference type="EMBL" id="CP092863">
    <property type="protein sequence ID" value="UYV61590.1"/>
    <property type="molecule type" value="Genomic_DNA"/>
</dbReference>
<dbReference type="SMART" id="SM00409">
    <property type="entry name" value="IG"/>
    <property type="match status" value="3"/>
</dbReference>
<evidence type="ECO:0000256" key="1">
    <source>
        <dbReference type="ARBA" id="ARBA00022737"/>
    </source>
</evidence>
<dbReference type="InterPro" id="IPR003961">
    <property type="entry name" value="FN3_dom"/>
</dbReference>